<reference evidence="1 2" key="1">
    <citation type="journal article" date="2018" name="Genome Biol. Evol.">
        <title>Multiple Roots of Fruiting Body Formation in Amoebozoa.</title>
        <authorList>
            <person name="Hillmann F."/>
            <person name="Forbes G."/>
            <person name="Novohradska S."/>
            <person name="Ferling I."/>
            <person name="Riege K."/>
            <person name="Groth M."/>
            <person name="Westermann M."/>
            <person name="Marz M."/>
            <person name="Spaller T."/>
            <person name="Winckler T."/>
            <person name="Schaap P."/>
            <person name="Glockner G."/>
        </authorList>
    </citation>
    <scope>NUCLEOTIDE SEQUENCE [LARGE SCALE GENOMIC DNA]</scope>
    <source>
        <strain evidence="1 2">Jena</strain>
    </source>
</reference>
<evidence type="ECO:0000313" key="1">
    <source>
        <dbReference type="EMBL" id="PRP75383.1"/>
    </source>
</evidence>
<protein>
    <submittedName>
        <fullName evidence="1">Uncharacterized protein</fullName>
    </submittedName>
</protein>
<sequence length="140" mass="15701">MVIYTFYTSVSKPLATMGKPISHSTVMVIYTFYTSVSKPLATMGKTISHITVMVTYDLVPAKLFFINANGKVYHYGTMGKILYRTPMVKFTTTNANGNFYHYGTMTVPSMISTFLGSFERARRVYDLSSAIFEKAPAEAR</sequence>
<accession>A0A2P6MUK8</accession>
<proteinExistence type="predicted"/>
<dbReference type="EMBL" id="MDYQ01000391">
    <property type="protein sequence ID" value="PRP75383.1"/>
    <property type="molecule type" value="Genomic_DNA"/>
</dbReference>
<dbReference type="InParanoid" id="A0A2P6MUK8"/>
<evidence type="ECO:0000313" key="2">
    <source>
        <dbReference type="Proteomes" id="UP000241769"/>
    </source>
</evidence>
<comment type="caution">
    <text evidence="1">The sequence shown here is derived from an EMBL/GenBank/DDBJ whole genome shotgun (WGS) entry which is preliminary data.</text>
</comment>
<organism evidence="1 2">
    <name type="scientific">Planoprotostelium fungivorum</name>
    <dbReference type="NCBI Taxonomy" id="1890364"/>
    <lineage>
        <taxon>Eukaryota</taxon>
        <taxon>Amoebozoa</taxon>
        <taxon>Evosea</taxon>
        <taxon>Variosea</taxon>
        <taxon>Cavosteliida</taxon>
        <taxon>Cavosteliaceae</taxon>
        <taxon>Planoprotostelium</taxon>
    </lineage>
</organism>
<dbReference type="AlphaFoldDB" id="A0A2P6MUK8"/>
<gene>
    <name evidence="1" type="ORF">PROFUN_13675</name>
</gene>
<dbReference type="Proteomes" id="UP000241769">
    <property type="component" value="Unassembled WGS sequence"/>
</dbReference>
<keyword evidence="2" id="KW-1185">Reference proteome</keyword>
<name>A0A2P6MUK8_9EUKA</name>